<gene>
    <name evidence="2" type="ORF">PV08_03571</name>
</gene>
<dbReference type="HOGENOM" id="CLU_056607_0_0_1"/>
<dbReference type="InterPro" id="IPR000182">
    <property type="entry name" value="GNAT_dom"/>
</dbReference>
<accession>A0A0D2A2X6</accession>
<feature type="domain" description="N-acetyltransferase" evidence="1">
    <location>
        <begin position="25"/>
        <end position="192"/>
    </location>
</feature>
<dbReference type="STRING" id="91928.A0A0D2A2X6"/>
<dbReference type="Gene3D" id="3.40.630.30">
    <property type="match status" value="1"/>
</dbReference>
<protein>
    <recommendedName>
        <fullName evidence="1">N-acetyltransferase domain-containing protein</fullName>
    </recommendedName>
</protein>
<dbReference type="Proteomes" id="UP000053328">
    <property type="component" value="Unassembled WGS sequence"/>
</dbReference>
<reference evidence="2 3" key="1">
    <citation type="submission" date="2015-01" db="EMBL/GenBank/DDBJ databases">
        <title>The Genome Sequence of Exophiala spinifera CBS89968.</title>
        <authorList>
            <consortium name="The Broad Institute Genomics Platform"/>
            <person name="Cuomo C."/>
            <person name="de Hoog S."/>
            <person name="Gorbushina A."/>
            <person name="Stielow B."/>
            <person name="Teixiera M."/>
            <person name="Abouelleil A."/>
            <person name="Chapman S.B."/>
            <person name="Priest M."/>
            <person name="Young S.K."/>
            <person name="Wortman J."/>
            <person name="Nusbaum C."/>
            <person name="Birren B."/>
        </authorList>
    </citation>
    <scope>NUCLEOTIDE SEQUENCE [LARGE SCALE GENOMIC DNA]</scope>
    <source>
        <strain evidence="2 3">CBS 89968</strain>
    </source>
</reference>
<dbReference type="OrthoDB" id="329272at2759"/>
<dbReference type="CDD" id="cd04301">
    <property type="entry name" value="NAT_SF"/>
    <property type="match status" value="1"/>
</dbReference>
<name>A0A0D2A2X6_9EURO</name>
<dbReference type="GO" id="GO:0006048">
    <property type="term" value="P:UDP-N-acetylglucosamine biosynthetic process"/>
    <property type="evidence" value="ECO:0007669"/>
    <property type="project" value="UniProtKB-UniPathway"/>
</dbReference>
<dbReference type="InterPro" id="IPR016181">
    <property type="entry name" value="Acyl_CoA_acyltransferase"/>
</dbReference>
<dbReference type="Pfam" id="PF00583">
    <property type="entry name" value="Acetyltransf_1"/>
    <property type="match status" value="1"/>
</dbReference>
<evidence type="ECO:0000313" key="3">
    <source>
        <dbReference type="Proteomes" id="UP000053328"/>
    </source>
</evidence>
<evidence type="ECO:0000259" key="1">
    <source>
        <dbReference type="PROSITE" id="PS51186"/>
    </source>
</evidence>
<dbReference type="VEuPathDB" id="FungiDB:PV08_03571"/>
<dbReference type="GeneID" id="27330654"/>
<dbReference type="SUPFAM" id="SSF55729">
    <property type="entry name" value="Acyl-CoA N-acyltransferases (Nat)"/>
    <property type="match status" value="1"/>
</dbReference>
<dbReference type="AlphaFoldDB" id="A0A0D2A2X6"/>
<dbReference type="EMBL" id="KN847493">
    <property type="protein sequence ID" value="KIW19277.1"/>
    <property type="molecule type" value="Genomic_DNA"/>
</dbReference>
<organism evidence="2 3">
    <name type="scientific">Exophiala spinifera</name>
    <dbReference type="NCBI Taxonomy" id="91928"/>
    <lineage>
        <taxon>Eukaryota</taxon>
        <taxon>Fungi</taxon>
        <taxon>Dikarya</taxon>
        <taxon>Ascomycota</taxon>
        <taxon>Pezizomycotina</taxon>
        <taxon>Eurotiomycetes</taxon>
        <taxon>Chaetothyriomycetidae</taxon>
        <taxon>Chaetothyriales</taxon>
        <taxon>Herpotrichiellaceae</taxon>
        <taxon>Exophiala</taxon>
    </lineage>
</organism>
<dbReference type="UniPathway" id="UPA00113">
    <property type="reaction ID" value="UER00529"/>
</dbReference>
<dbReference type="GO" id="GO:0016747">
    <property type="term" value="F:acyltransferase activity, transferring groups other than amino-acyl groups"/>
    <property type="evidence" value="ECO:0007669"/>
    <property type="project" value="InterPro"/>
</dbReference>
<sequence length="192" mass="21357">MDLSDYKVAMVPPPGSVVAPHGFPADARPKDAPKIFLDAMDVRIKVFCDEQNCAIEAELDEDDPRSWHWVAYYVGGSGPDQPVSVIRIVPPPHGPHPNGFHDPEEEPYVKLGRVATIPQARGKGLSRLLSEAAFQWLTEHKSEVGHGFSGLILTHAQVNVEKMYSKLGFVTDDKLGRWVEEGIEHLGMWKRV</sequence>
<dbReference type="RefSeq" id="XP_016239493.1">
    <property type="nucleotide sequence ID" value="XM_016377923.1"/>
</dbReference>
<keyword evidence="3" id="KW-1185">Reference proteome</keyword>
<proteinExistence type="predicted"/>
<evidence type="ECO:0000313" key="2">
    <source>
        <dbReference type="EMBL" id="KIW19277.1"/>
    </source>
</evidence>
<dbReference type="PROSITE" id="PS51186">
    <property type="entry name" value="GNAT"/>
    <property type="match status" value="1"/>
</dbReference>